<evidence type="ECO:0000256" key="1">
    <source>
        <dbReference type="SAM" id="MobiDB-lite"/>
    </source>
</evidence>
<dbReference type="Proteomes" id="UP000499080">
    <property type="component" value="Unassembled WGS sequence"/>
</dbReference>
<dbReference type="AlphaFoldDB" id="A0A4Y2D7R7"/>
<evidence type="ECO:0000313" key="2">
    <source>
        <dbReference type="EMBL" id="GBM12770.1"/>
    </source>
</evidence>
<accession>A0A4Y2D7R7</accession>
<gene>
    <name evidence="2" type="ORF">AVEN_247557_1</name>
</gene>
<keyword evidence="3" id="KW-1185">Reference proteome</keyword>
<protein>
    <submittedName>
        <fullName evidence="2">Uncharacterized protein</fullName>
    </submittedName>
</protein>
<reference evidence="2 3" key="1">
    <citation type="journal article" date="2019" name="Sci. Rep.">
        <title>Orb-weaving spider Araneus ventricosus genome elucidates the spidroin gene catalogue.</title>
        <authorList>
            <person name="Kono N."/>
            <person name="Nakamura H."/>
            <person name="Ohtoshi R."/>
            <person name="Moran D.A.P."/>
            <person name="Shinohara A."/>
            <person name="Yoshida Y."/>
            <person name="Fujiwara M."/>
            <person name="Mori M."/>
            <person name="Tomita M."/>
            <person name="Arakawa K."/>
        </authorList>
    </citation>
    <scope>NUCLEOTIDE SEQUENCE [LARGE SCALE GENOMIC DNA]</scope>
</reference>
<feature type="region of interest" description="Disordered" evidence="1">
    <location>
        <begin position="1"/>
        <end position="50"/>
    </location>
</feature>
<organism evidence="2 3">
    <name type="scientific">Araneus ventricosus</name>
    <name type="common">Orbweaver spider</name>
    <name type="synonym">Epeira ventricosa</name>
    <dbReference type="NCBI Taxonomy" id="182803"/>
    <lineage>
        <taxon>Eukaryota</taxon>
        <taxon>Metazoa</taxon>
        <taxon>Ecdysozoa</taxon>
        <taxon>Arthropoda</taxon>
        <taxon>Chelicerata</taxon>
        <taxon>Arachnida</taxon>
        <taxon>Araneae</taxon>
        <taxon>Araneomorphae</taxon>
        <taxon>Entelegynae</taxon>
        <taxon>Araneoidea</taxon>
        <taxon>Araneidae</taxon>
        <taxon>Araneus</taxon>
    </lineage>
</organism>
<sequence>MKPETTSIPLDPHNRHTGPWSLQGELTGPFPRLERPNVLSLNTNPGPPLDRTFERHRFDLRGFLEEVNSNPARSTRRRPFYEQGRKTGTNNTAPLRKDALNVPTSPL</sequence>
<comment type="caution">
    <text evidence="2">The sequence shown here is derived from an EMBL/GenBank/DDBJ whole genome shotgun (WGS) entry which is preliminary data.</text>
</comment>
<dbReference type="EMBL" id="BGPR01000319">
    <property type="protein sequence ID" value="GBM12770.1"/>
    <property type="molecule type" value="Genomic_DNA"/>
</dbReference>
<proteinExistence type="predicted"/>
<feature type="region of interest" description="Disordered" evidence="1">
    <location>
        <begin position="68"/>
        <end position="107"/>
    </location>
</feature>
<name>A0A4Y2D7R7_ARAVE</name>
<evidence type="ECO:0000313" key="3">
    <source>
        <dbReference type="Proteomes" id="UP000499080"/>
    </source>
</evidence>